<dbReference type="EMBL" id="CACRXK020036311">
    <property type="protein sequence ID" value="CAB4044807.1"/>
    <property type="molecule type" value="Genomic_DNA"/>
</dbReference>
<name>A0A6S7KIJ5_PARCT</name>
<evidence type="ECO:0000313" key="1">
    <source>
        <dbReference type="EMBL" id="CAB4044807.1"/>
    </source>
</evidence>
<reference evidence="1" key="1">
    <citation type="submission" date="2020-04" db="EMBL/GenBank/DDBJ databases">
        <authorList>
            <person name="Alioto T."/>
            <person name="Alioto T."/>
            <person name="Gomez Garrido J."/>
        </authorList>
    </citation>
    <scope>NUCLEOTIDE SEQUENCE</scope>
    <source>
        <strain evidence="1">A484AB</strain>
    </source>
</reference>
<accession>A0A6S7KIJ5</accession>
<feature type="non-terminal residue" evidence="1">
    <location>
        <position position="112"/>
    </location>
</feature>
<protein>
    <submittedName>
        <fullName evidence="1">Uncharacterized protein</fullName>
    </submittedName>
</protein>
<proteinExistence type="predicted"/>
<organism evidence="1 2">
    <name type="scientific">Paramuricea clavata</name>
    <name type="common">Red gorgonian</name>
    <name type="synonym">Violescent sea-whip</name>
    <dbReference type="NCBI Taxonomy" id="317549"/>
    <lineage>
        <taxon>Eukaryota</taxon>
        <taxon>Metazoa</taxon>
        <taxon>Cnidaria</taxon>
        <taxon>Anthozoa</taxon>
        <taxon>Octocorallia</taxon>
        <taxon>Malacalcyonacea</taxon>
        <taxon>Plexauridae</taxon>
        <taxon>Paramuricea</taxon>
    </lineage>
</organism>
<keyword evidence="2" id="KW-1185">Reference proteome</keyword>
<dbReference type="Proteomes" id="UP001152795">
    <property type="component" value="Unassembled WGS sequence"/>
</dbReference>
<sequence length="112" mass="12686">DNNNTKAHHPTYAEKTANPTVTKTNHQYPIKNNLSKESEHTSQSVVSEAGQSSDDFIGVQGKRVPKLDELRILTSAQSFDLGFITETWLRESVCDTHATLFDYHLVRRDRSL</sequence>
<feature type="non-terminal residue" evidence="1">
    <location>
        <position position="1"/>
    </location>
</feature>
<evidence type="ECO:0000313" key="2">
    <source>
        <dbReference type="Proteomes" id="UP001152795"/>
    </source>
</evidence>
<gene>
    <name evidence="1" type="ORF">PACLA_8A007498</name>
</gene>
<comment type="caution">
    <text evidence="1">The sequence shown here is derived from an EMBL/GenBank/DDBJ whole genome shotgun (WGS) entry which is preliminary data.</text>
</comment>
<dbReference type="AlphaFoldDB" id="A0A6S7KIJ5"/>